<dbReference type="GO" id="GO:0050567">
    <property type="term" value="F:glutaminyl-tRNA synthase (glutamine-hydrolyzing) activity"/>
    <property type="evidence" value="ECO:0007669"/>
    <property type="project" value="TreeGrafter"/>
</dbReference>
<keyword evidence="4" id="KW-0067">ATP-binding</keyword>
<keyword evidence="3" id="KW-0547">Nucleotide-binding</keyword>
<dbReference type="InterPro" id="IPR018027">
    <property type="entry name" value="Asn/Gln_amidotransferase"/>
</dbReference>
<dbReference type="GO" id="GO:0006412">
    <property type="term" value="P:translation"/>
    <property type="evidence" value="ECO:0007669"/>
    <property type="project" value="UniProtKB-KW"/>
</dbReference>
<feature type="compositionally biased region" description="Polar residues" evidence="7">
    <location>
        <begin position="1"/>
        <end position="19"/>
    </location>
</feature>
<comment type="catalytic activity">
    <reaction evidence="6">
        <text>L-glutamyl-tRNA(Gln) + L-glutamine + ATP + H2O = L-glutaminyl-tRNA(Gln) + L-glutamate + ADP + phosphate + H(+)</text>
        <dbReference type="Rhea" id="RHEA:17521"/>
        <dbReference type="Rhea" id="RHEA-COMP:9681"/>
        <dbReference type="Rhea" id="RHEA-COMP:9684"/>
        <dbReference type="ChEBI" id="CHEBI:15377"/>
        <dbReference type="ChEBI" id="CHEBI:15378"/>
        <dbReference type="ChEBI" id="CHEBI:29985"/>
        <dbReference type="ChEBI" id="CHEBI:30616"/>
        <dbReference type="ChEBI" id="CHEBI:43474"/>
        <dbReference type="ChEBI" id="CHEBI:58359"/>
        <dbReference type="ChEBI" id="CHEBI:78520"/>
        <dbReference type="ChEBI" id="CHEBI:78521"/>
        <dbReference type="ChEBI" id="CHEBI:456216"/>
    </reaction>
</comment>
<dbReference type="NCBIfam" id="TIGR00133">
    <property type="entry name" value="gatB"/>
    <property type="match status" value="1"/>
</dbReference>
<dbReference type="SUPFAM" id="SSF55931">
    <property type="entry name" value="Glutamine synthetase/guanido kinase"/>
    <property type="match status" value="1"/>
</dbReference>
<evidence type="ECO:0000256" key="5">
    <source>
        <dbReference type="ARBA" id="ARBA00022917"/>
    </source>
</evidence>
<dbReference type="InterPro" id="IPR017959">
    <property type="entry name" value="Asn/Gln-tRNA_amidoTrfase_suB/E"/>
</dbReference>
<dbReference type="InterPro" id="IPR004413">
    <property type="entry name" value="GatB"/>
</dbReference>
<evidence type="ECO:0000256" key="4">
    <source>
        <dbReference type="ARBA" id="ARBA00022840"/>
    </source>
</evidence>
<dbReference type="NCBIfam" id="NF004012">
    <property type="entry name" value="PRK05477.1-2"/>
    <property type="match status" value="1"/>
</dbReference>
<feature type="region of interest" description="Disordered" evidence="7">
    <location>
        <begin position="1"/>
        <end position="20"/>
    </location>
</feature>
<evidence type="ECO:0000256" key="1">
    <source>
        <dbReference type="ARBA" id="ARBA00005306"/>
    </source>
</evidence>
<sequence length="451" mass="49782">MFSSALNSFGGEPNSNTDPVSLGLPGSLPVLNEKAVELAIRVGLALNCQVQKSVFARKNYFYPDMPKAYQISQFDLPINKEGWLELPDGRRIGIERAHLEEDTGKITHIGGGGRIHEASYSLIDYNRSGVPLIEIVGAPELRGPDDARDYVSELRSILVTIGASDGKMEEGSLRVDCNVSVRRDGTKELGTRCEIKNINSLRSLGRAIEYEAKRQIEIIESGQEIEQQTRHWDEAEGRTHKLRSKEEAFDYRYFPEPDLVPVEPSEEWIKEIANSLPPLPRDRRHLLAEAIGVEPTETSLIVQRDLDTFALQAISSSADKNRVLVHLENNLADGIGKLTPEAFASLTVMETNGELTATQTKTVLANLVESGGDPQEIAKSHGFESMDSSELEEIVDRIIAENPDDWGAFVVGDEIEQKKKSGFFVGLIMKETSGQADGKVVNQILSAKAEN</sequence>
<dbReference type="SMART" id="SM00845">
    <property type="entry name" value="GatB_Yqey"/>
    <property type="match status" value="1"/>
</dbReference>
<evidence type="ECO:0000256" key="2">
    <source>
        <dbReference type="ARBA" id="ARBA00022598"/>
    </source>
</evidence>
<evidence type="ECO:0000256" key="3">
    <source>
        <dbReference type="ARBA" id="ARBA00022741"/>
    </source>
</evidence>
<dbReference type="PANTHER" id="PTHR11659:SF0">
    <property type="entry name" value="GLUTAMYL-TRNA(GLN) AMIDOTRANSFERASE SUBUNIT B, MITOCHONDRIAL"/>
    <property type="match status" value="1"/>
</dbReference>
<evidence type="ECO:0000256" key="7">
    <source>
        <dbReference type="SAM" id="MobiDB-lite"/>
    </source>
</evidence>
<evidence type="ECO:0000256" key="6">
    <source>
        <dbReference type="ARBA" id="ARBA00047913"/>
    </source>
</evidence>
<dbReference type="GO" id="GO:0005524">
    <property type="term" value="F:ATP binding"/>
    <property type="evidence" value="ECO:0007669"/>
    <property type="project" value="UniProtKB-KW"/>
</dbReference>
<dbReference type="InterPro" id="IPR003789">
    <property type="entry name" value="Asn/Gln_tRNA_amidoTrase-B-like"/>
</dbReference>
<feature type="domain" description="Asn/Gln amidotransferase" evidence="8">
    <location>
        <begin position="308"/>
        <end position="449"/>
    </location>
</feature>
<evidence type="ECO:0000313" key="9">
    <source>
        <dbReference type="EMBL" id="SVB10417.1"/>
    </source>
</evidence>
<comment type="similarity">
    <text evidence="1">Belongs to the GatB/GatE family. GatB subfamily.</text>
</comment>
<organism evidence="9">
    <name type="scientific">marine metagenome</name>
    <dbReference type="NCBI Taxonomy" id="408172"/>
    <lineage>
        <taxon>unclassified sequences</taxon>
        <taxon>metagenomes</taxon>
        <taxon>ecological metagenomes</taxon>
    </lineage>
</organism>
<keyword evidence="5" id="KW-0648">Protein biosynthesis</keyword>
<name>A0A382BB53_9ZZZZ</name>
<dbReference type="InterPro" id="IPR023168">
    <property type="entry name" value="GatB_Yqey_C_2"/>
</dbReference>
<dbReference type="AlphaFoldDB" id="A0A382BB53"/>
<dbReference type="Pfam" id="PF02637">
    <property type="entry name" value="GatB_Yqey"/>
    <property type="match status" value="1"/>
</dbReference>
<dbReference type="HAMAP" id="MF_00121">
    <property type="entry name" value="GatB"/>
    <property type="match status" value="1"/>
</dbReference>
<proteinExistence type="inferred from homology"/>
<protein>
    <recommendedName>
        <fullName evidence="8">Asn/Gln amidotransferase domain-containing protein</fullName>
    </recommendedName>
</protein>
<dbReference type="NCBIfam" id="NF004014">
    <property type="entry name" value="PRK05477.1-4"/>
    <property type="match status" value="1"/>
</dbReference>
<dbReference type="Gene3D" id="1.10.10.410">
    <property type="match status" value="1"/>
</dbReference>
<accession>A0A382BB53</accession>
<dbReference type="Pfam" id="PF02934">
    <property type="entry name" value="GatB_N"/>
    <property type="match status" value="1"/>
</dbReference>
<dbReference type="SUPFAM" id="SSF89095">
    <property type="entry name" value="GatB/YqeY motif"/>
    <property type="match status" value="1"/>
</dbReference>
<keyword evidence="2" id="KW-0436">Ligase</keyword>
<evidence type="ECO:0000259" key="8">
    <source>
        <dbReference type="SMART" id="SM00845"/>
    </source>
</evidence>
<reference evidence="9" key="1">
    <citation type="submission" date="2018-05" db="EMBL/GenBank/DDBJ databases">
        <authorList>
            <person name="Lanie J.A."/>
            <person name="Ng W.-L."/>
            <person name="Kazmierczak K.M."/>
            <person name="Andrzejewski T.M."/>
            <person name="Davidsen T.M."/>
            <person name="Wayne K.J."/>
            <person name="Tettelin H."/>
            <person name="Glass J.I."/>
            <person name="Rusch D."/>
            <person name="Podicherti R."/>
            <person name="Tsui H.-C.T."/>
            <person name="Winkler M.E."/>
        </authorList>
    </citation>
    <scope>NUCLEOTIDE SEQUENCE</scope>
</reference>
<dbReference type="InterPro" id="IPR014746">
    <property type="entry name" value="Gln_synth/guanido_kin_cat_dom"/>
</dbReference>
<dbReference type="InterPro" id="IPR006075">
    <property type="entry name" value="Asn/Gln-tRNA_Trfase_suB/E_cat"/>
</dbReference>
<dbReference type="EMBL" id="UINC01028795">
    <property type="protein sequence ID" value="SVB10417.1"/>
    <property type="molecule type" value="Genomic_DNA"/>
</dbReference>
<gene>
    <name evidence="9" type="ORF">METZ01_LOCUS163271</name>
</gene>
<dbReference type="PANTHER" id="PTHR11659">
    <property type="entry name" value="GLUTAMYL-TRNA GLN AMIDOTRANSFERASE SUBUNIT B MITOCHONDRIAL AND PROKARYOTIC PET112-RELATED"/>
    <property type="match status" value="1"/>
</dbReference>
<dbReference type="GO" id="GO:0070681">
    <property type="term" value="P:glutaminyl-tRNAGln biosynthesis via transamidation"/>
    <property type="evidence" value="ECO:0007669"/>
    <property type="project" value="TreeGrafter"/>
</dbReference>